<gene>
    <name evidence="5" type="ORF">MNOR_LOCUS31711</name>
</gene>
<dbReference type="GO" id="GO:0005886">
    <property type="term" value="C:plasma membrane"/>
    <property type="evidence" value="ECO:0007669"/>
    <property type="project" value="TreeGrafter"/>
</dbReference>
<dbReference type="Proteomes" id="UP001497623">
    <property type="component" value="Unassembled WGS sequence"/>
</dbReference>
<evidence type="ECO:0000256" key="2">
    <source>
        <dbReference type="ARBA" id="ARBA00022729"/>
    </source>
</evidence>
<feature type="non-terminal residue" evidence="5">
    <location>
        <position position="1"/>
    </location>
</feature>
<evidence type="ECO:0000313" key="5">
    <source>
        <dbReference type="EMBL" id="CAL4156385.1"/>
    </source>
</evidence>
<dbReference type="AlphaFoldDB" id="A0AAV2S340"/>
<dbReference type="EMBL" id="CAXKWB010041447">
    <property type="protein sequence ID" value="CAL4156385.1"/>
    <property type="molecule type" value="Genomic_DNA"/>
</dbReference>
<reference evidence="5 6" key="1">
    <citation type="submission" date="2024-05" db="EMBL/GenBank/DDBJ databases">
        <authorList>
            <person name="Wallberg A."/>
        </authorList>
    </citation>
    <scope>NUCLEOTIDE SEQUENCE [LARGE SCALE GENOMIC DNA]</scope>
</reference>
<dbReference type="Gene3D" id="3.80.10.10">
    <property type="entry name" value="Ribonuclease Inhibitor"/>
    <property type="match status" value="1"/>
</dbReference>
<proteinExistence type="predicted"/>
<keyword evidence="2 4" id="KW-0732">Signal</keyword>
<dbReference type="PANTHER" id="PTHR24369:SF210">
    <property type="entry name" value="CHAOPTIN-RELATED"/>
    <property type="match status" value="1"/>
</dbReference>
<evidence type="ECO:0000256" key="1">
    <source>
        <dbReference type="ARBA" id="ARBA00022614"/>
    </source>
</evidence>
<name>A0AAV2S340_MEGNR</name>
<dbReference type="InterPro" id="IPR050541">
    <property type="entry name" value="LRR_TM_domain-containing"/>
</dbReference>
<evidence type="ECO:0000256" key="3">
    <source>
        <dbReference type="ARBA" id="ARBA00022737"/>
    </source>
</evidence>
<organism evidence="5 6">
    <name type="scientific">Meganyctiphanes norvegica</name>
    <name type="common">Northern krill</name>
    <name type="synonym">Thysanopoda norvegica</name>
    <dbReference type="NCBI Taxonomy" id="48144"/>
    <lineage>
        <taxon>Eukaryota</taxon>
        <taxon>Metazoa</taxon>
        <taxon>Ecdysozoa</taxon>
        <taxon>Arthropoda</taxon>
        <taxon>Crustacea</taxon>
        <taxon>Multicrustacea</taxon>
        <taxon>Malacostraca</taxon>
        <taxon>Eumalacostraca</taxon>
        <taxon>Eucarida</taxon>
        <taxon>Euphausiacea</taxon>
        <taxon>Euphausiidae</taxon>
        <taxon>Meganyctiphanes</taxon>
    </lineage>
</organism>
<evidence type="ECO:0000313" key="6">
    <source>
        <dbReference type="Proteomes" id="UP001497623"/>
    </source>
</evidence>
<accession>A0AAV2S340</accession>
<evidence type="ECO:0008006" key="7">
    <source>
        <dbReference type="Google" id="ProtNLM"/>
    </source>
</evidence>
<feature type="chain" id="PRO_5043449868" description="Oplophorus-luciferin 2-monooxygenase non-catalytic subunit" evidence="4">
    <location>
        <begin position="25"/>
        <end position="369"/>
    </location>
</feature>
<dbReference type="SUPFAM" id="SSF52058">
    <property type="entry name" value="L domain-like"/>
    <property type="match status" value="1"/>
</dbReference>
<protein>
    <recommendedName>
        <fullName evidence="7">Oplophorus-luciferin 2-monooxygenase non-catalytic subunit</fullName>
    </recommendedName>
</protein>
<dbReference type="InterPro" id="IPR032675">
    <property type="entry name" value="LRR_dom_sf"/>
</dbReference>
<dbReference type="PANTHER" id="PTHR24369">
    <property type="entry name" value="ANTIGEN BSP, PUTATIVE-RELATED"/>
    <property type="match status" value="1"/>
</dbReference>
<evidence type="ECO:0000256" key="4">
    <source>
        <dbReference type="SAM" id="SignalP"/>
    </source>
</evidence>
<sequence length="369" mass="41020">LPAMKSTAIIVLLAAAAFVLPTNGKQLHGDPDANQIYVDSDVHNQSKVPVMQDIDQQQYYEDTDGYEVNCPDADDILPCVCSFVDDVNPTTMDLDCSGVESGLNEAQLKRIFKANFPSKNFRNFYMSMNGELKVLESHVFNGISFETMTLWYDFPLEVIEMFALDSSYETATSLDFYHDTITSFPFDQLSYFSRLSYFRLYSQSLSGMQVPADAFNGLTSLEQIDIKCFSGAIFVGTFKYLPNLKRITLNANGITSIPTNFINTGSSNLKNVDLELNHIASVEPGAFDIVEGMSIRMGHNSLSTLEEATWRPHLEVGGHLGANGNPLNCGCDIAWLFDEDQLLNQVSGDTYCANGKNIYQLDPSMFDNC</sequence>
<keyword evidence="1" id="KW-0433">Leucine-rich repeat</keyword>
<comment type="caution">
    <text evidence="5">The sequence shown here is derived from an EMBL/GenBank/DDBJ whole genome shotgun (WGS) entry which is preliminary data.</text>
</comment>
<keyword evidence="6" id="KW-1185">Reference proteome</keyword>
<feature type="signal peptide" evidence="4">
    <location>
        <begin position="1"/>
        <end position="24"/>
    </location>
</feature>
<keyword evidence="3" id="KW-0677">Repeat</keyword>